<dbReference type="InterPro" id="IPR016186">
    <property type="entry name" value="C-type_lectin-like/link_sf"/>
</dbReference>
<protein>
    <recommendedName>
        <fullName evidence="3">C-type lectin domain-containing protein</fullName>
    </recommendedName>
</protein>
<dbReference type="OrthoDB" id="9032708at2759"/>
<dbReference type="Pfam" id="PF00059">
    <property type="entry name" value="Lectin_C"/>
    <property type="match status" value="1"/>
</dbReference>
<feature type="region of interest" description="Disordered" evidence="2">
    <location>
        <begin position="217"/>
        <end position="262"/>
    </location>
</feature>
<evidence type="ECO:0000256" key="2">
    <source>
        <dbReference type="SAM" id="MobiDB-lite"/>
    </source>
</evidence>
<dbReference type="Proteomes" id="UP000075714">
    <property type="component" value="Unassembled WGS sequence"/>
</dbReference>
<organism evidence="4 5">
    <name type="scientific">Gonium pectorale</name>
    <name type="common">Green alga</name>
    <dbReference type="NCBI Taxonomy" id="33097"/>
    <lineage>
        <taxon>Eukaryota</taxon>
        <taxon>Viridiplantae</taxon>
        <taxon>Chlorophyta</taxon>
        <taxon>core chlorophytes</taxon>
        <taxon>Chlorophyceae</taxon>
        <taxon>CS clade</taxon>
        <taxon>Chlamydomonadales</taxon>
        <taxon>Volvocaceae</taxon>
        <taxon>Gonium</taxon>
    </lineage>
</organism>
<evidence type="ECO:0000256" key="1">
    <source>
        <dbReference type="ARBA" id="ARBA00023157"/>
    </source>
</evidence>
<dbReference type="PANTHER" id="PTHR22803">
    <property type="entry name" value="MANNOSE, PHOSPHOLIPASE, LECTIN RECEPTOR RELATED"/>
    <property type="match status" value="1"/>
</dbReference>
<accession>A0A150GTF7</accession>
<feature type="domain" description="C-type lectin" evidence="3">
    <location>
        <begin position="269"/>
        <end position="411"/>
    </location>
</feature>
<name>A0A150GTF7_GONPE</name>
<dbReference type="PROSITE" id="PS00615">
    <property type="entry name" value="C_TYPE_LECTIN_1"/>
    <property type="match status" value="1"/>
</dbReference>
<dbReference type="Gene3D" id="3.10.100.10">
    <property type="entry name" value="Mannose-Binding Protein A, subunit A"/>
    <property type="match status" value="1"/>
</dbReference>
<dbReference type="InterPro" id="IPR018378">
    <property type="entry name" value="C-type_lectin_CS"/>
</dbReference>
<dbReference type="InterPro" id="IPR050111">
    <property type="entry name" value="C-type_lectin/snaclec_domain"/>
</dbReference>
<reference evidence="5" key="1">
    <citation type="journal article" date="2016" name="Nat. Commun.">
        <title>The Gonium pectorale genome demonstrates co-option of cell cycle regulation during the evolution of multicellularity.</title>
        <authorList>
            <person name="Hanschen E.R."/>
            <person name="Marriage T.N."/>
            <person name="Ferris P.J."/>
            <person name="Hamaji T."/>
            <person name="Toyoda A."/>
            <person name="Fujiyama A."/>
            <person name="Neme R."/>
            <person name="Noguchi H."/>
            <person name="Minakuchi Y."/>
            <person name="Suzuki M."/>
            <person name="Kawai-Toyooka H."/>
            <person name="Smith D.R."/>
            <person name="Sparks H."/>
            <person name="Anderson J."/>
            <person name="Bakaric R."/>
            <person name="Luria V."/>
            <person name="Karger A."/>
            <person name="Kirschner M.W."/>
            <person name="Durand P.M."/>
            <person name="Michod R.E."/>
            <person name="Nozaki H."/>
            <person name="Olson B.J."/>
        </authorList>
    </citation>
    <scope>NUCLEOTIDE SEQUENCE [LARGE SCALE GENOMIC DNA]</scope>
    <source>
        <strain evidence="5">NIES-2863</strain>
    </source>
</reference>
<dbReference type="SMART" id="SM00034">
    <property type="entry name" value="CLECT"/>
    <property type="match status" value="1"/>
</dbReference>
<keyword evidence="5" id="KW-1185">Reference proteome</keyword>
<evidence type="ECO:0000313" key="5">
    <source>
        <dbReference type="Proteomes" id="UP000075714"/>
    </source>
</evidence>
<sequence length="414" mass="47041">MTQEAVVNTTAFLRQFPERLLEISGGMLTTTMDIHVTSKVLRNLSESRSYSAESGTETEYWVAPEDVREIVREAAAGKAYDAVVTVYRMDDSRDEYYPPLMLATRSIGWATYGVDFGWPWRAGYTQIVLPWSGGLNDFWNRDNNLLLHEWGHVMEMFYGAKPGVEVALMHDYWMYGYGVDEWMRTWNLDFYQGRVWNATMGRYVGLNATVYGYGTPSNPAKPPQWDPRSVTLPSPPRRPPRSPPSPPRPASPPFPPAPPGDVPVATATLGSFRYEAFSDMRSWDDAEAFCRNARGGHLASQTSVAEALVVRQMAQRAADSSMTPYDKSVWLGLRCYPPNKQDGTPGLCTSKEQYTTWSDGLSAAGYTEWTRDEVDNARWQTVGYDCVAMHNYLWYRWEDAFCHWQQPFVCKVPL</sequence>
<comment type="caution">
    <text evidence="4">The sequence shown here is derived from an EMBL/GenBank/DDBJ whole genome shotgun (WGS) entry which is preliminary data.</text>
</comment>
<dbReference type="EMBL" id="LSYV01000009">
    <property type="protein sequence ID" value="KXZ53064.1"/>
    <property type="molecule type" value="Genomic_DNA"/>
</dbReference>
<evidence type="ECO:0000259" key="3">
    <source>
        <dbReference type="PROSITE" id="PS50041"/>
    </source>
</evidence>
<feature type="compositionally biased region" description="Pro residues" evidence="2">
    <location>
        <begin position="233"/>
        <end position="261"/>
    </location>
</feature>
<dbReference type="SUPFAM" id="SSF56436">
    <property type="entry name" value="C-type lectin-like"/>
    <property type="match status" value="1"/>
</dbReference>
<proteinExistence type="predicted"/>
<dbReference type="PROSITE" id="PS50041">
    <property type="entry name" value="C_TYPE_LECTIN_2"/>
    <property type="match status" value="1"/>
</dbReference>
<dbReference type="CDD" id="cd00037">
    <property type="entry name" value="CLECT"/>
    <property type="match status" value="1"/>
</dbReference>
<gene>
    <name evidence="4" type="ORF">GPECTOR_8g58</name>
</gene>
<dbReference type="InterPro" id="IPR016187">
    <property type="entry name" value="CTDL_fold"/>
</dbReference>
<evidence type="ECO:0000313" key="4">
    <source>
        <dbReference type="EMBL" id="KXZ53064.1"/>
    </source>
</evidence>
<dbReference type="AlphaFoldDB" id="A0A150GTF7"/>
<dbReference type="InterPro" id="IPR001304">
    <property type="entry name" value="C-type_lectin-like"/>
</dbReference>
<keyword evidence="1" id="KW-1015">Disulfide bond</keyword>